<evidence type="ECO:0000256" key="6">
    <source>
        <dbReference type="SAM" id="MobiDB-lite"/>
    </source>
</evidence>
<keyword evidence="10" id="KW-1185">Reference proteome</keyword>
<dbReference type="Pfam" id="PF20684">
    <property type="entry name" value="Fung_rhodopsin"/>
    <property type="match status" value="1"/>
</dbReference>
<evidence type="ECO:0000256" key="2">
    <source>
        <dbReference type="ARBA" id="ARBA00022692"/>
    </source>
</evidence>
<keyword evidence="2 7" id="KW-0812">Transmembrane</keyword>
<dbReference type="Proteomes" id="UP001303160">
    <property type="component" value="Unassembled WGS sequence"/>
</dbReference>
<protein>
    <recommendedName>
        <fullName evidence="8">Rhodopsin domain-containing protein</fullName>
    </recommendedName>
</protein>
<evidence type="ECO:0000256" key="1">
    <source>
        <dbReference type="ARBA" id="ARBA00004141"/>
    </source>
</evidence>
<dbReference type="PANTHER" id="PTHR33048:SF158">
    <property type="entry name" value="MEMBRANE PROTEIN PTH11-LIKE, PUTATIVE-RELATED"/>
    <property type="match status" value="1"/>
</dbReference>
<reference evidence="9" key="2">
    <citation type="submission" date="2023-05" db="EMBL/GenBank/DDBJ databases">
        <authorList>
            <consortium name="Lawrence Berkeley National Laboratory"/>
            <person name="Steindorff A."/>
            <person name="Hensen N."/>
            <person name="Bonometti L."/>
            <person name="Westerberg I."/>
            <person name="Brannstrom I.O."/>
            <person name="Guillou S."/>
            <person name="Cros-Aarteil S."/>
            <person name="Calhoun S."/>
            <person name="Haridas S."/>
            <person name="Kuo A."/>
            <person name="Mondo S."/>
            <person name="Pangilinan J."/>
            <person name="Riley R."/>
            <person name="Labutti K."/>
            <person name="Andreopoulos B."/>
            <person name="Lipzen A."/>
            <person name="Chen C."/>
            <person name="Yanf M."/>
            <person name="Daum C."/>
            <person name="Ng V."/>
            <person name="Clum A."/>
            <person name="Ohm R."/>
            <person name="Martin F."/>
            <person name="Silar P."/>
            <person name="Natvig D."/>
            <person name="Lalanne C."/>
            <person name="Gautier V."/>
            <person name="Ament-Velasquez S.L."/>
            <person name="Kruys A."/>
            <person name="Hutchinson M.I."/>
            <person name="Powell A.J."/>
            <person name="Barry K."/>
            <person name="Miller A.N."/>
            <person name="Grigoriev I.V."/>
            <person name="Debuchy R."/>
            <person name="Gladieux P."/>
            <person name="Thoren M.H."/>
            <person name="Johannesson H."/>
        </authorList>
    </citation>
    <scope>NUCLEOTIDE SEQUENCE</scope>
    <source>
        <strain evidence="9">CBS 315.58</strain>
    </source>
</reference>
<evidence type="ECO:0000256" key="4">
    <source>
        <dbReference type="ARBA" id="ARBA00023136"/>
    </source>
</evidence>
<dbReference type="InterPro" id="IPR052337">
    <property type="entry name" value="SAT4-like"/>
</dbReference>
<feature type="transmembrane region" description="Helical" evidence="7">
    <location>
        <begin position="32"/>
        <end position="52"/>
    </location>
</feature>
<evidence type="ECO:0000259" key="8">
    <source>
        <dbReference type="Pfam" id="PF20684"/>
    </source>
</evidence>
<dbReference type="GO" id="GO:0016020">
    <property type="term" value="C:membrane"/>
    <property type="evidence" value="ECO:0007669"/>
    <property type="project" value="UniProtKB-SubCell"/>
</dbReference>
<keyword evidence="4 7" id="KW-0472">Membrane</keyword>
<accession>A0AAN6XG47</accession>
<feature type="transmembrane region" description="Helical" evidence="7">
    <location>
        <begin position="73"/>
        <end position="94"/>
    </location>
</feature>
<keyword evidence="3 7" id="KW-1133">Transmembrane helix</keyword>
<feature type="transmembrane region" description="Helical" evidence="7">
    <location>
        <begin position="232"/>
        <end position="252"/>
    </location>
</feature>
<evidence type="ECO:0000256" key="3">
    <source>
        <dbReference type="ARBA" id="ARBA00022989"/>
    </source>
</evidence>
<reference evidence="9" key="1">
    <citation type="journal article" date="2023" name="Mol. Phylogenet. Evol.">
        <title>Genome-scale phylogeny and comparative genomics of the fungal order Sordariales.</title>
        <authorList>
            <person name="Hensen N."/>
            <person name="Bonometti L."/>
            <person name="Westerberg I."/>
            <person name="Brannstrom I.O."/>
            <person name="Guillou S."/>
            <person name="Cros-Aarteil S."/>
            <person name="Calhoun S."/>
            <person name="Haridas S."/>
            <person name="Kuo A."/>
            <person name="Mondo S."/>
            <person name="Pangilinan J."/>
            <person name="Riley R."/>
            <person name="LaButti K."/>
            <person name="Andreopoulos B."/>
            <person name="Lipzen A."/>
            <person name="Chen C."/>
            <person name="Yan M."/>
            <person name="Daum C."/>
            <person name="Ng V."/>
            <person name="Clum A."/>
            <person name="Steindorff A."/>
            <person name="Ohm R.A."/>
            <person name="Martin F."/>
            <person name="Silar P."/>
            <person name="Natvig D.O."/>
            <person name="Lalanne C."/>
            <person name="Gautier V."/>
            <person name="Ament-Velasquez S.L."/>
            <person name="Kruys A."/>
            <person name="Hutchinson M.I."/>
            <person name="Powell A.J."/>
            <person name="Barry K."/>
            <person name="Miller A.N."/>
            <person name="Grigoriev I.V."/>
            <person name="Debuchy R."/>
            <person name="Gladieux P."/>
            <person name="Hiltunen Thoren M."/>
            <person name="Johannesson H."/>
        </authorList>
    </citation>
    <scope>NUCLEOTIDE SEQUENCE</scope>
    <source>
        <strain evidence="9">CBS 315.58</strain>
    </source>
</reference>
<dbReference type="PANTHER" id="PTHR33048">
    <property type="entry name" value="PTH11-LIKE INTEGRAL MEMBRANE PROTEIN (AFU_ORTHOLOGUE AFUA_5G11245)"/>
    <property type="match status" value="1"/>
</dbReference>
<evidence type="ECO:0000256" key="5">
    <source>
        <dbReference type="ARBA" id="ARBA00038359"/>
    </source>
</evidence>
<dbReference type="InterPro" id="IPR049326">
    <property type="entry name" value="Rhodopsin_dom_fungi"/>
</dbReference>
<sequence>MDALPPGVPLEQIPLAANPNGDPPNFVDPPSLLAAVQAVGIILGFFALILLVTRLVIVHRAKRKFGLDDASAILAFVCAAVYTGASCALGEGITRHAWDTPLSEVANPAYLKKLFVTSLFYGPMLFFAKAAILLFLQRTFQPKTWFRICIYILLFLMTGTYWMTVPLCFYYCMPHPNTGEQWDLTILAKCNALATPGLVQAGMNVAVDIAVFCLPLPVVFKLQMPLGKKLSVAGIFATGLFALIASILTIHYRILIIRGVDSSWAGAQTYICIQAEVYTSIMVACMPSLARVWNSKLVKESKIYTSFRTVISQISFGTFTLASGNSSRPSRKSRISAAGQGPYVKHSESTSHLRGGSGKGFTEINYGDPDLEGNHRGVFGGIQQTTTVELTSVRVDGGAKGGGEIGR</sequence>
<feature type="transmembrane region" description="Helical" evidence="7">
    <location>
        <begin position="114"/>
        <end position="136"/>
    </location>
</feature>
<comment type="similarity">
    <text evidence="5">Belongs to the SAT4 family.</text>
</comment>
<gene>
    <name evidence="9" type="ORF">QBC40DRAFT_286089</name>
</gene>
<comment type="caution">
    <text evidence="9">The sequence shown here is derived from an EMBL/GenBank/DDBJ whole genome shotgun (WGS) entry which is preliminary data.</text>
</comment>
<dbReference type="EMBL" id="MU863969">
    <property type="protein sequence ID" value="KAK4197157.1"/>
    <property type="molecule type" value="Genomic_DNA"/>
</dbReference>
<evidence type="ECO:0000313" key="9">
    <source>
        <dbReference type="EMBL" id="KAK4197157.1"/>
    </source>
</evidence>
<feature type="domain" description="Rhodopsin" evidence="8">
    <location>
        <begin position="54"/>
        <end position="292"/>
    </location>
</feature>
<organism evidence="9 10">
    <name type="scientific">Triangularia verruculosa</name>
    <dbReference type="NCBI Taxonomy" id="2587418"/>
    <lineage>
        <taxon>Eukaryota</taxon>
        <taxon>Fungi</taxon>
        <taxon>Dikarya</taxon>
        <taxon>Ascomycota</taxon>
        <taxon>Pezizomycotina</taxon>
        <taxon>Sordariomycetes</taxon>
        <taxon>Sordariomycetidae</taxon>
        <taxon>Sordariales</taxon>
        <taxon>Podosporaceae</taxon>
        <taxon>Triangularia</taxon>
    </lineage>
</organism>
<feature type="transmembrane region" description="Helical" evidence="7">
    <location>
        <begin position="148"/>
        <end position="172"/>
    </location>
</feature>
<feature type="region of interest" description="Disordered" evidence="6">
    <location>
        <begin position="323"/>
        <end position="359"/>
    </location>
</feature>
<dbReference type="AlphaFoldDB" id="A0AAN6XG47"/>
<proteinExistence type="inferred from homology"/>
<feature type="transmembrane region" description="Helical" evidence="7">
    <location>
        <begin position="201"/>
        <end position="220"/>
    </location>
</feature>
<evidence type="ECO:0000313" key="10">
    <source>
        <dbReference type="Proteomes" id="UP001303160"/>
    </source>
</evidence>
<comment type="subcellular location">
    <subcellularLocation>
        <location evidence="1">Membrane</location>
        <topology evidence="1">Multi-pass membrane protein</topology>
    </subcellularLocation>
</comment>
<evidence type="ECO:0000256" key="7">
    <source>
        <dbReference type="SAM" id="Phobius"/>
    </source>
</evidence>
<name>A0AAN6XG47_9PEZI</name>